<dbReference type="Pfam" id="PF00440">
    <property type="entry name" value="TetR_N"/>
    <property type="match status" value="1"/>
</dbReference>
<evidence type="ECO:0000256" key="1">
    <source>
        <dbReference type="ARBA" id="ARBA00023125"/>
    </source>
</evidence>
<feature type="DNA-binding region" description="H-T-H motif" evidence="2">
    <location>
        <begin position="27"/>
        <end position="46"/>
    </location>
</feature>
<dbReference type="InterPro" id="IPR001647">
    <property type="entry name" value="HTH_TetR"/>
</dbReference>
<evidence type="ECO:0000256" key="2">
    <source>
        <dbReference type="PROSITE-ProRule" id="PRU00335"/>
    </source>
</evidence>
<sequence length="199" mass="21902">MATTASRDAYLRIGLEILASDGYGALKQSEVCRRMGVTTGSFYHFFRNWADYTSALPDYWFTTHTQSHLGPLLAEPDADVALDALISYGLMLPHGAEGAIRSWSSADPAVRRVVEVADQLRYDVVHNIVGRVLDPEAGARYAHWALLIIIGYEQTTLSVDLDTLRWTAAQWVESISRERASVSTERTAAGVPTERTAAG</sequence>
<dbReference type="Proteomes" id="UP001059836">
    <property type="component" value="Chromosome"/>
</dbReference>
<organism evidence="4 5">
    <name type="scientific">Gordonia pseudamarae</name>
    <dbReference type="NCBI Taxonomy" id="2831662"/>
    <lineage>
        <taxon>Bacteria</taxon>
        <taxon>Bacillati</taxon>
        <taxon>Actinomycetota</taxon>
        <taxon>Actinomycetes</taxon>
        <taxon>Mycobacteriales</taxon>
        <taxon>Gordoniaceae</taxon>
        <taxon>Gordonia</taxon>
    </lineage>
</organism>
<protein>
    <submittedName>
        <fullName evidence="4">TetR family transcriptional regulator</fullName>
    </submittedName>
</protein>
<evidence type="ECO:0000259" key="3">
    <source>
        <dbReference type="PROSITE" id="PS50977"/>
    </source>
</evidence>
<gene>
    <name evidence="4" type="ORF">GII31_14760</name>
</gene>
<dbReference type="Gene3D" id="1.10.357.10">
    <property type="entry name" value="Tetracycline Repressor, domain 2"/>
    <property type="match status" value="1"/>
</dbReference>
<accession>A0ABX6IJZ0</accession>
<feature type="domain" description="HTH tetR-type" evidence="3">
    <location>
        <begin position="4"/>
        <end position="64"/>
    </location>
</feature>
<keyword evidence="1 2" id="KW-0238">DNA-binding</keyword>
<keyword evidence="5" id="KW-1185">Reference proteome</keyword>
<dbReference type="RefSeq" id="WP_213244188.1">
    <property type="nucleotide sequence ID" value="NZ_CP045806.1"/>
</dbReference>
<dbReference type="PROSITE" id="PS50977">
    <property type="entry name" value="HTH_TETR_2"/>
    <property type="match status" value="1"/>
</dbReference>
<evidence type="ECO:0000313" key="5">
    <source>
        <dbReference type="Proteomes" id="UP001059836"/>
    </source>
</evidence>
<proteinExistence type="predicted"/>
<dbReference type="InterPro" id="IPR009057">
    <property type="entry name" value="Homeodomain-like_sf"/>
</dbReference>
<reference evidence="4" key="1">
    <citation type="journal article" date="2021" name="Nat. Microbiol.">
        <title>Cocultivation of an ultrasmall environmental parasitic bacterium with lytic ability against bacteria associated with wastewater foams.</title>
        <authorList>
            <person name="Batinovic S."/>
            <person name="Rose J.J.A."/>
            <person name="Ratcliffe J."/>
            <person name="Seviour R.J."/>
            <person name="Petrovski S."/>
        </authorList>
    </citation>
    <scope>NUCLEOTIDE SEQUENCE</scope>
    <source>
        <strain evidence="4">CON9</strain>
    </source>
</reference>
<evidence type="ECO:0000313" key="4">
    <source>
        <dbReference type="EMBL" id="QHN35941.1"/>
    </source>
</evidence>
<dbReference type="SUPFAM" id="SSF46689">
    <property type="entry name" value="Homeodomain-like"/>
    <property type="match status" value="1"/>
</dbReference>
<name>A0ABX6IJZ0_9ACTN</name>
<dbReference type="EMBL" id="CP045809">
    <property type="protein sequence ID" value="QHN35941.1"/>
    <property type="molecule type" value="Genomic_DNA"/>
</dbReference>